<evidence type="ECO:0000313" key="3">
    <source>
        <dbReference type="EMBL" id="OAQ90194.1"/>
    </source>
</evidence>
<organism evidence="3 5">
    <name type="scientific">Purpureocillium lilacinum</name>
    <name type="common">Paecilomyces lilacinus</name>
    <dbReference type="NCBI Taxonomy" id="33203"/>
    <lineage>
        <taxon>Eukaryota</taxon>
        <taxon>Fungi</taxon>
        <taxon>Dikarya</taxon>
        <taxon>Ascomycota</taxon>
        <taxon>Pezizomycotina</taxon>
        <taxon>Sordariomycetes</taxon>
        <taxon>Hypocreomycetidae</taxon>
        <taxon>Hypocreales</taxon>
        <taxon>Ophiocordycipitaceae</taxon>
        <taxon>Purpureocillium</taxon>
    </lineage>
</organism>
<keyword evidence="1" id="KW-1133">Transmembrane helix</keyword>
<evidence type="ECO:0000256" key="1">
    <source>
        <dbReference type="SAM" id="Phobius"/>
    </source>
</evidence>
<reference evidence="3 5" key="3">
    <citation type="submission" date="2016-02" db="EMBL/GenBank/DDBJ databases">
        <title>Biosynthesis of antibiotic leucinostatins and their inhibition on Phytophthora in bio-control Purpureocillium lilacinum.</title>
        <authorList>
            <person name="Wang G."/>
            <person name="Liu Z."/>
            <person name="Lin R."/>
            <person name="Li E."/>
            <person name="Mao Z."/>
            <person name="Ling J."/>
            <person name="Yin W."/>
            <person name="Xie B."/>
        </authorList>
    </citation>
    <scope>NUCLEOTIDE SEQUENCE [LARGE SCALE GENOMIC DNA]</scope>
    <source>
        <strain evidence="2">PLBJ-1</strain>
        <strain evidence="3">PLFJ-1</strain>
    </source>
</reference>
<keyword evidence="1" id="KW-0812">Transmembrane</keyword>
<reference evidence="4" key="1">
    <citation type="submission" date="2015-05" db="EMBL/GenBank/DDBJ databases">
        <authorList>
            <person name="Wang D.B."/>
            <person name="Wang M."/>
        </authorList>
    </citation>
    <scope>NUCLEOTIDE SEQUENCE</scope>
    <source>
        <strain evidence="4">36-1</strain>
    </source>
</reference>
<reference evidence="4 6" key="2">
    <citation type="journal article" date="2016" name="Front. Microbiol.">
        <title>Genome and transcriptome sequences reveal the specific parasitism of the nematophagous Purpureocillium lilacinum 36-1.</title>
        <authorList>
            <person name="Xie J."/>
            <person name="Li S."/>
            <person name="Mo C."/>
            <person name="Xiao X."/>
            <person name="Peng D."/>
            <person name="Wang G."/>
            <person name="Xiao Y."/>
        </authorList>
    </citation>
    <scope>NUCLEOTIDE SEQUENCE [LARGE SCALE GENOMIC DNA]</scope>
    <source>
        <strain evidence="4 6">36-1</strain>
    </source>
</reference>
<dbReference type="OMA" id="VGLMSIM"/>
<dbReference type="Proteomes" id="UP000078240">
    <property type="component" value="Unassembled WGS sequence"/>
</dbReference>
<evidence type="ECO:0000313" key="4">
    <source>
        <dbReference type="EMBL" id="PWI65776.1"/>
    </source>
</evidence>
<accession>A0A179HJL9</accession>
<feature type="transmembrane region" description="Helical" evidence="1">
    <location>
        <begin position="121"/>
        <end position="143"/>
    </location>
</feature>
<dbReference type="InterPro" id="IPR018750">
    <property type="entry name" value="DUF2306_membrane"/>
</dbReference>
<feature type="transmembrane region" description="Helical" evidence="1">
    <location>
        <begin position="89"/>
        <end position="109"/>
    </location>
</feature>
<feature type="transmembrane region" description="Helical" evidence="1">
    <location>
        <begin position="149"/>
        <end position="171"/>
    </location>
</feature>
<sequence length="364" mass="39910">MVVSSRPPKNRFVAAMRKIYNPVGFSKGYNFVLWFIFSGAMLGFCLARFMYLNYDGVYCPRQAGVSDAAVPGECWTYDSKTYLLVGIKMHLYCILPAAFLACFQFVPAIRHRLILAHRLNGYLILLLSVPGTIGCVMVSRHAFGGGVDIQVIVGLMSIMFLGALGIALYNVKMLQLEQHRAWMLRAWFYAASIITCRMIMGLSAIITSMPSMGPYYYAKPCDLLATFFNSTNALEAKYPVCKSAGAWAAVKADLSGGDELTSASLNMTFGMALWLALALHAIGIEFYLQLTPAESERLRNVSYQRQLEAGHKNPGRSGLTADRIGDSALWMPSRDCENDLGSNIALVDQSKNSAATAQSSTTAS</sequence>
<gene>
    <name evidence="4" type="ORF">PCL_06747</name>
    <name evidence="2" type="ORF">VFPBJ_02180</name>
    <name evidence="3" type="ORF">VFPFJ_04353</name>
</gene>
<dbReference type="OrthoDB" id="193478at2759"/>
<dbReference type="Pfam" id="PF10067">
    <property type="entry name" value="DUF2306"/>
    <property type="match status" value="1"/>
</dbReference>
<protein>
    <submittedName>
        <fullName evidence="3">Microtubule associated protein</fullName>
    </submittedName>
</protein>
<evidence type="ECO:0000313" key="2">
    <source>
        <dbReference type="EMBL" id="OAQ83412.1"/>
    </source>
</evidence>
<dbReference type="KEGG" id="plj:28886483"/>
<comment type="caution">
    <text evidence="3">The sequence shown here is derived from an EMBL/GenBank/DDBJ whole genome shotgun (WGS) entry which is preliminary data.</text>
</comment>
<evidence type="ECO:0000313" key="6">
    <source>
        <dbReference type="Proteomes" id="UP000245956"/>
    </source>
</evidence>
<dbReference type="RefSeq" id="XP_018178913.1">
    <property type="nucleotide sequence ID" value="XM_018321434.1"/>
</dbReference>
<dbReference type="EMBL" id="LSBI01000004">
    <property type="protein sequence ID" value="OAQ90194.1"/>
    <property type="molecule type" value="Genomic_DNA"/>
</dbReference>
<name>A0A179HJL9_PURLI</name>
<proteinExistence type="predicted"/>
<keyword evidence="1" id="KW-0472">Membrane</keyword>
<dbReference type="GeneID" id="28886483"/>
<evidence type="ECO:0000313" key="5">
    <source>
        <dbReference type="Proteomes" id="UP000078340"/>
    </source>
</evidence>
<dbReference type="EMBL" id="LCWV01000030">
    <property type="protein sequence ID" value="PWI65776.1"/>
    <property type="molecule type" value="Genomic_DNA"/>
</dbReference>
<dbReference type="Proteomes" id="UP000078340">
    <property type="component" value="Unassembled WGS sequence"/>
</dbReference>
<dbReference type="AlphaFoldDB" id="A0A179HJL9"/>
<feature type="transmembrane region" description="Helical" evidence="1">
    <location>
        <begin position="269"/>
        <end position="288"/>
    </location>
</feature>
<dbReference type="EMBL" id="LSBH01000002">
    <property type="protein sequence ID" value="OAQ83412.1"/>
    <property type="molecule type" value="Genomic_DNA"/>
</dbReference>
<dbReference type="Proteomes" id="UP000245956">
    <property type="component" value="Unassembled WGS sequence"/>
</dbReference>
<feature type="transmembrane region" description="Helical" evidence="1">
    <location>
        <begin position="31"/>
        <end position="51"/>
    </location>
</feature>
<feature type="transmembrane region" description="Helical" evidence="1">
    <location>
        <begin position="183"/>
        <end position="206"/>
    </location>
</feature>
<dbReference type="STRING" id="33203.A0A179HJL9"/>